<dbReference type="SUPFAM" id="SSF102588">
    <property type="entry name" value="LmbE-like"/>
    <property type="match status" value="1"/>
</dbReference>
<sequence length="237" mass="26785">MVLDILAVGAHPDDIEIGMGATAAKLAEQGKKVGFFILTEAELSSNGTVDTRLEEAQQAADVLGAADLKICQWPDRKLLDYRRQIIDQLTEVIRAHRPELVFSPHRNDRHPDHGDCSELVKEAFFSAGIKKYQTGQSDPAPAYRPDAHMYYQINGNQSPDFLIDVTNVIEKKFAALHCYKTQFEMNEERSATPLNNGYLEQLKSREKRYGREAGTEYAEGFFTERPLMIHQLLGESR</sequence>
<evidence type="ECO:0000256" key="1">
    <source>
        <dbReference type="ARBA" id="ARBA00001947"/>
    </source>
</evidence>
<dbReference type="InterPro" id="IPR003737">
    <property type="entry name" value="GlcNAc_PI_deacetylase-related"/>
</dbReference>
<dbReference type="InterPro" id="IPR024078">
    <property type="entry name" value="LmbE-like_dom_sf"/>
</dbReference>
<evidence type="ECO:0000313" key="3">
    <source>
        <dbReference type="Proteomes" id="UP000199318"/>
    </source>
</evidence>
<comment type="cofactor">
    <cofactor evidence="1">
        <name>Zn(2+)</name>
        <dbReference type="ChEBI" id="CHEBI:29105"/>
    </cofactor>
</comment>
<dbReference type="InterPro" id="IPR023842">
    <property type="entry name" value="Bacillithiol_biosynth_BshB1"/>
</dbReference>
<dbReference type="NCBIfam" id="TIGR04001">
    <property type="entry name" value="thiol_BshB1"/>
    <property type="match status" value="1"/>
</dbReference>
<accession>A0A1H9P154</accession>
<dbReference type="GO" id="GO:0016811">
    <property type="term" value="F:hydrolase activity, acting on carbon-nitrogen (but not peptide) bonds, in linear amides"/>
    <property type="evidence" value="ECO:0007669"/>
    <property type="project" value="TreeGrafter"/>
</dbReference>
<dbReference type="Pfam" id="PF02585">
    <property type="entry name" value="PIG-L"/>
    <property type="match status" value="1"/>
</dbReference>
<protein>
    <submittedName>
        <fullName evidence="2">Bacillithiol biosynthesis deacetylase BshB1</fullName>
    </submittedName>
</protein>
<proteinExistence type="predicted"/>
<dbReference type="EMBL" id="FOGV01000001">
    <property type="protein sequence ID" value="SER41645.1"/>
    <property type="molecule type" value="Genomic_DNA"/>
</dbReference>
<dbReference type="STRING" id="1464123.SAMN05444126_10141"/>
<dbReference type="GO" id="GO:0071793">
    <property type="term" value="P:bacillithiol biosynthetic process"/>
    <property type="evidence" value="ECO:0007669"/>
    <property type="project" value="InterPro"/>
</dbReference>
<reference evidence="3" key="1">
    <citation type="submission" date="2016-10" db="EMBL/GenBank/DDBJ databases">
        <authorList>
            <person name="de Groot N.N."/>
        </authorList>
    </citation>
    <scope>NUCLEOTIDE SEQUENCE [LARGE SCALE GENOMIC DNA]</scope>
    <source>
        <strain evidence="3">10nlg</strain>
    </source>
</reference>
<dbReference type="GO" id="GO:0019213">
    <property type="term" value="F:deacetylase activity"/>
    <property type="evidence" value="ECO:0007669"/>
    <property type="project" value="InterPro"/>
</dbReference>
<dbReference type="RefSeq" id="WP_093071516.1">
    <property type="nucleotide sequence ID" value="NZ_FOGV01000001.1"/>
</dbReference>
<dbReference type="OrthoDB" id="9778719at2"/>
<comment type="caution">
    <text evidence="2">The sequence shown here is derived from an EMBL/GenBank/DDBJ whole genome shotgun (WGS) entry which is preliminary data.</text>
</comment>
<gene>
    <name evidence="2" type="ORF">SAMN05444126_10141</name>
</gene>
<name>A0A1H9P154_9BACI</name>
<keyword evidence="3" id="KW-1185">Reference proteome</keyword>
<dbReference type="PANTHER" id="PTHR12993:SF30">
    <property type="entry name" value="N-ACETYL-ALPHA-D-GLUCOSAMINYL L-MALATE DEACETYLASE 1"/>
    <property type="match status" value="1"/>
</dbReference>
<dbReference type="Proteomes" id="UP000199318">
    <property type="component" value="Unassembled WGS sequence"/>
</dbReference>
<evidence type="ECO:0000313" key="2">
    <source>
        <dbReference type="EMBL" id="SER41645.1"/>
    </source>
</evidence>
<organism evidence="2 3">
    <name type="scientific">Salisediminibacterium halotolerans</name>
    <dbReference type="NCBI Taxonomy" id="517425"/>
    <lineage>
        <taxon>Bacteria</taxon>
        <taxon>Bacillati</taxon>
        <taxon>Bacillota</taxon>
        <taxon>Bacilli</taxon>
        <taxon>Bacillales</taxon>
        <taxon>Bacillaceae</taxon>
        <taxon>Salisediminibacterium</taxon>
    </lineage>
</organism>
<dbReference type="PANTHER" id="PTHR12993">
    <property type="entry name" value="N-ACETYLGLUCOSAMINYL-PHOSPHATIDYLINOSITOL DE-N-ACETYLASE-RELATED"/>
    <property type="match status" value="1"/>
</dbReference>
<dbReference type="AlphaFoldDB" id="A0A1H9P154"/>
<dbReference type="Gene3D" id="3.40.50.10320">
    <property type="entry name" value="LmbE-like"/>
    <property type="match status" value="1"/>
</dbReference>